<evidence type="ECO:0000259" key="6">
    <source>
        <dbReference type="PROSITE" id="PS51007"/>
    </source>
</evidence>
<keyword evidence="1 4" id="KW-0349">Heme</keyword>
<evidence type="ECO:0000313" key="8">
    <source>
        <dbReference type="Proteomes" id="UP000825258"/>
    </source>
</evidence>
<evidence type="ECO:0000256" key="2">
    <source>
        <dbReference type="ARBA" id="ARBA00022723"/>
    </source>
</evidence>
<keyword evidence="5" id="KW-0812">Transmembrane</keyword>
<proteinExistence type="predicted"/>
<evidence type="ECO:0000256" key="5">
    <source>
        <dbReference type="SAM" id="Phobius"/>
    </source>
</evidence>
<dbReference type="Pfam" id="PF00034">
    <property type="entry name" value="Cytochrom_C"/>
    <property type="match status" value="1"/>
</dbReference>
<dbReference type="Proteomes" id="UP000825258">
    <property type="component" value="Chromosome"/>
</dbReference>
<evidence type="ECO:0000256" key="3">
    <source>
        <dbReference type="ARBA" id="ARBA00023004"/>
    </source>
</evidence>
<dbReference type="InterPro" id="IPR009056">
    <property type="entry name" value="Cyt_c-like_dom"/>
</dbReference>
<dbReference type="EMBL" id="AP024749">
    <property type="protein sequence ID" value="BCY28498.1"/>
    <property type="molecule type" value="Genomic_DNA"/>
</dbReference>
<reference evidence="7 8" key="1">
    <citation type="submission" date="2021-06" db="EMBL/GenBank/DDBJ databases">
        <title>Whole genome sequences of Flavobacterium sp. KK2020170 and assembly.</title>
        <authorList>
            <person name="Kitahara K."/>
            <person name="Miyoshi S."/>
            <person name="Uesaka K."/>
        </authorList>
    </citation>
    <scope>NUCLEOTIDE SEQUENCE [LARGE SCALE GENOMIC DNA]</scope>
    <source>
        <strain evidence="7 8">KK2020170</strain>
    </source>
</reference>
<organism evidence="7 8">
    <name type="scientific">Flavobacterium okayamense</name>
    <dbReference type="NCBI Taxonomy" id="2830782"/>
    <lineage>
        <taxon>Bacteria</taxon>
        <taxon>Pseudomonadati</taxon>
        <taxon>Bacteroidota</taxon>
        <taxon>Flavobacteriia</taxon>
        <taxon>Flavobacteriales</taxon>
        <taxon>Flavobacteriaceae</taxon>
        <taxon>Flavobacterium</taxon>
    </lineage>
</organism>
<evidence type="ECO:0000256" key="4">
    <source>
        <dbReference type="PROSITE-ProRule" id="PRU00433"/>
    </source>
</evidence>
<keyword evidence="2 4" id="KW-0479">Metal-binding</keyword>
<protein>
    <recommendedName>
        <fullName evidence="6">Cytochrome c domain-containing protein</fullName>
    </recommendedName>
</protein>
<dbReference type="Gene3D" id="1.10.760.10">
    <property type="entry name" value="Cytochrome c-like domain"/>
    <property type="match status" value="1"/>
</dbReference>
<name>A0ABM7SCJ8_9FLAO</name>
<sequence>MKRLRIYIFIFSILTFLSVIFIIFTLQNNAQKLNCATPEPTLICGTISLTENENKGKEIFDSNCSACHRLHKNMTGPALANIDSIKLKTWLTFKNQIDTTKVKTFKKVYHIATFSNNLDKEDIESLYDYLKQ</sequence>
<dbReference type="InterPro" id="IPR036909">
    <property type="entry name" value="Cyt_c-like_dom_sf"/>
</dbReference>
<keyword evidence="5" id="KW-0472">Membrane</keyword>
<dbReference type="RefSeq" id="WP_221257624.1">
    <property type="nucleotide sequence ID" value="NZ_AP024749.1"/>
</dbReference>
<feature type="domain" description="Cytochrome c" evidence="6">
    <location>
        <begin position="51"/>
        <end position="132"/>
    </location>
</feature>
<keyword evidence="3 4" id="KW-0408">Iron</keyword>
<keyword evidence="5" id="KW-1133">Transmembrane helix</keyword>
<evidence type="ECO:0000313" key="7">
    <source>
        <dbReference type="EMBL" id="BCY28498.1"/>
    </source>
</evidence>
<accession>A0ABM7SCJ8</accession>
<keyword evidence="8" id="KW-1185">Reference proteome</keyword>
<gene>
    <name evidence="7" type="ORF">KK2020170_13660</name>
</gene>
<dbReference type="PROSITE" id="PS51007">
    <property type="entry name" value="CYTC"/>
    <property type="match status" value="1"/>
</dbReference>
<evidence type="ECO:0000256" key="1">
    <source>
        <dbReference type="ARBA" id="ARBA00022617"/>
    </source>
</evidence>
<dbReference type="SUPFAM" id="SSF46626">
    <property type="entry name" value="Cytochrome c"/>
    <property type="match status" value="1"/>
</dbReference>
<feature type="transmembrane region" description="Helical" evidence="5">
    <location>
        <begin position="7"/>
        <end position="26"/>
    </location>
</feature>